<dbReference type="Proteomes" id="UP000184080">
    <property type="component" value="Unassembled WGS sequence"/>
</dbReference>
<keyword evidence="1" id="KW-0812">Transmembrane</keyword>
<protein>
    <submittedName>
        <fullName evidence="2">ABC-2 family transporter protein</fullName>
    </submittedName>
</protein>
<accession>A0A1M6NZB2</accession>
<dbReference type="OrthoDB" id="1696644at2"/>
<name>A0A1M6NZB2_9CLOT</name>
<dbReference type="EMBL" id="FQZO01000013">
    <property type="protein sequence ID" value="SHK00972.1"/>
    <property type="molecule type" value="Genomic_DNA"/>
</dbReference>
<feature type="transmembrane region" description="Helical" evidence="1">
    <location>
        <begin position="81"/>
        <end position="109"/>
    </location>
</feature>
<feature type="transmembrane region" description="Helical" evidence="1">
    <location>
        <begin position="121"/>
        <end position="142"/>
    </location>
</feature>
<reference evidence="2 3" key="1">
    <citation type="submission" date="2016-11" db="EMBL/GenBank/DDBJ databases">
        <authorList>
            <person name="Jaros S."/>
            <person name="Januszkiewicz K."/>
            <person name="Wedrychowicz H."/>
        </authorList>
    </citation>
    <scope>NUCLEOTIDE SEQUENCE [LARGE SCALE GENOMIC DNA]</scope>
    <source>
        <strain evidence="2 3">DSM 21864</strain>
    </source>
</reference>
<organism evidence="2 3">
    <name type="scientific">Clostridium amylolyticum</name>
    <dbReference type="NCBI Taxonomy" id="1121298"/>
    <lineage>
        <taxon>Bacteria</taxon>
        <taxon>Bacillati</taxon>
        <taxon>Bacillota</taxon>
        <taxon>Clostridia</taxon>
        <taxon>Eubacteriales</taxon>
        <taxon>Clostridiaceae</taxon>
        <taxon>Clostridium</taxon>
    </lineage>
</organism>
<keyword evidence="3" id="KW-1185">Reference proteome</keyword>
<evidence type="ECO:0000313" key="2">
    <source>
        <dbReference type="EMBL" id="SHK00972.1"/>
    </source>
</evidence>
<evidence type="ECO:0000313" key="3">
    <source>
        <dbReference type="Proteomes" id="UP000184080"/>
    </source>
</evidence>
<dbReference type="AlphaFoldDB" id="A0A1M6NZB2"/>
<keyword evidence="1" id="KW-0472">Membrane</keyword>
<feature type="transmembrane region" description="Helical" evidence="1">
    <location>
        <begin position="186"/>
        <end position="210"/>
    </location>
</feature>
<proteinExistence type="predicted"/>
<gene>
    <name evidence="2" type="ORF">SAMN05444401_0367</name>
</gene>
<feature type="transmembrane region" description="Helical" evidence="1">
    <location>
        <begin position="12"/>
        <end position="33"/>
    </location>
</feature>
<dbReference type="Pfam" id="PF13346">
    <property type="entry name" value="ABC2_membrane_5"/>
    <property type="match status" value="1"/>
</dbReference>
<evidence type="ECO:0000256" key="1">
    <source>
        <dbReference type="SAM" id="Phobius"/>
    </source>
</evidence>
<dbReference type="InterPro" id="IPR025699">
    <property type="entry name" value="ABC2_memb-like"/>
</dbReference>
<feature type="transmembrane region" description="Helical" evidence="1">
    <location>
        <begin position="39"/>
        <end position="60"/>
    </location>
</feature>
<feature type="transmembrane region" description="Helical" evidence="1">
    <location>
        <begin position="154"/>
        <end position="180"/>
    </location>
</feature>
<dbReference type="STRING" id="1121298.SAMN05444401_0367"/>
<keyword evidence="1" id="KW-1133">Transmembrane helix</keyword>
<dbReference type="RefSeq" id="WP_073012473.1">
    <property type="nucleotide sequence ID" value="NZ_FQZO01000013.1"/>
</dbReference>
<sequence length="214" mass="24200">MIGAIKMTKLDIFTMRQQLSMYLILVLMGMIFSFMNSSIFILCFTCSWFVALMASTVFSIEEKNNLKRLYGTLSVRIKDIVLGRYIFVILNYILAIFAIIVLSSAIALFKSKTINVQDVLMGFSVSFLIFSVMVGIQMPLFFKGGYTKAKFWLLVPYVAIMALVIIQSFVGTLSGVINLVMSNKNIFIIIGFIVSCIVLIISYNMSLLLYQKTR</sequence>